<keyword evidence="1" id="KW-0813">Transport</keyword>
<comment type="caution">
    <text evidence="7">The sequence shown here is derived from an EMBL/GenBank/DDBJ whole genome shotgun (WGS) entry which is preliminary data.</text>
</comment>
<dbReference type="GO" id="GO:0046914">
    <property type="term" value="F:transition metal ion binding"/>
    <property type="evidence" value="ECO:0007669"/>
    <property type="project" value="TreeGrafter"/>
</dbReference>
<dbReference type="InterPro" id="IPR058649">
    <property type="entry name" value="CzcB_C"/>
</dbReference>
<keyword evidence="2" id="KW-0732">Signal</keyword>
<reference evidence="7 8" key="1">
    <citation type="submission" date="2015-11" db="EMBL/GenBank/DDBJ databases">
        <title>Genomic analysis of 38 Legionella species identifies large and diverse effector repertoires.</title>
        <authorList>
            <person name="Burstein D."/>
            <person name="Amaro F."/>
            <person name="Zusman T."/>
            <person name="Lifshitz Z."/>
            <person name="Cohen O."/>
            <person name="Gilbert J.A."/>
            <person name="Pupko T."/>
            <person name="Shuman H.A."/>
            <person name="Segal G."/>
        </authorList>
    </citation>
    <scope>NUCLEOTIDE SEQUENCE [LARGE SCALE GENOMIC DNA]</scope>
    <source>
        <strain evidence="7 8">CDC#1442-AUS-E</strain>
    </source>
</reference>
<dbReference type="Gene3D" id="2.40.30.170">
    <property type="match status" value="1"/>
</dbReference>
<evidence type="ECO:0000313" key="7">
    <source>
        <dbReference type="EMBL" id="KTD46558.1"/>
    </source>
</evidence>
<evidence type="ECO:0000259" key="4">
    <source>
        <dbReference type="Pfam" id="PF25971"/>
    </source>
</evidence>
<accession>A0A0W0XPP6</accession>
<feature type="domain" description="CzcB-like C-terminal circularly permuted SH3-like" evidence="6">
    <location>
        <begin position="327"/>
        <end position="387"/>
    </location>
</feature>
<dbReference type="InterPro" id="IPR058646">
    <property type="entry name" value="CzcB_N"/>
</dbReference>
<feature type="domain" description="CzcB N-terminal" evidence="4">
    <location>
        <begin position="31"/>
        <end position="122"/>
    </location>
</feature>
<feature type="chain" id="PRO_5006916781" evidence="2">
    <location>
        <begin position="22"/>
        <end position="399"/>
    </location>
</feature>
<dbReference type="Gene3D" id="2.40.420.20">
    <property type="match status" value="1"/>
</dbReference>
<dbReference type="Pfam" id="PF25954">
    <property type="entry name" value="Beta-barrel_RND_2"/>
    <property type="match status" value="1"/>
</dbReference>
<keyword evidence="8" id="KW-1185">Reference proteome</keyword>
<evidence type="ECO:0000259" key="5">
    <source>
        <dbReference type="Pfam" id="PF25973"/>
    </source>
</evidence>
<dbReference type="Pfam" id="PF25973">
    <property type="entry name" value="BSH_CzcB"/>
    <property type="match status" value="1"/>
</dbReference>
<dbReference type="PANTHER" id="PTHR30097">
    <property type="entry name" value="CATION EFFLUX SYSTEM PROTEIN CUSB"/>
    <property type="match status" value="1"/>
</dbReference>
<dbReference type="Pfam" id="PF25971">
    <property type="entry name" value="CzcB_N"/>
    <property type="match status" value="1"/>
</dbReference>
<dbReference type="SUPFAM" id="SSF111369">
    <property type="entry name" value="HlyD-like secretion proteins"/>
    <property type="match status" value="1"/>
</dbReference>
<dbReference type="EMBL" id="LNYS01000022">
    <property type="protein sequence ID" value="KTD46558.1"/>
    <property type="molecule type" value="Genomic_DNA"/>
</dbReference>
<dbReference type="InterPro" id="IPR058647">
    <property type="entry name" value="BSH_CzcB-like"/>
</dbReference>
<feature type="signal peptide" evidence="2">
    <location>
        <begin position="1"/>
        <end position="21"/>
    </location>
</feature>
<evidence type="ECO:0000259" key="6">
    <source>
        <dbReference type="Pfam" id="PF25975"/>
    </source>
</evidence>
<proteinExistence type="predicted"/>
<name>A0A0W0XPP6_9GAMM</name>
<protein>
    <submittedName>
        <fullName evidence="7">HelB protein</fullName>
    </submittedName>
</protein>
<dbReference type="AlphaFoldDB" id="A0A0W0XPP6"/>
<evidence type="ECO:0000259" key="3">
    <source>
        <dbReference type="Pfam" id="PF25954"/>
    </source>
</evidence>
<evidence type="ECO:0000256" key="2">
    <source>
        <dbReference type="SAM" id="SignalP"/>
    </source>
</evidence>
<dbReference type="PANTHER" id="PTHR30097:SF4">
    <property type="entry name" value="SLR6042 PROTEIN"/>
    <property type="match status" value="1"/>
</dbReference>
<dbReference type="InterPro" id="IPR051909">
    <property type="entry name" value="MFP_Cation_Efflux"/>
</dbReference>
<dbReference type="GO" id="GO:0030288">
    <property type="term" value="C:outer membrane-bounded periplasmic space"/>
    <property type="evidence" value="ECO:0007669"/>
    <property type="project" value="TreeGrafter"/>
</dbReference>
<dbReference type="PATRIC" id="fig|45073.5.peg.2626"/>
<sequence>MRLMKISLLVIFFAFNSLLFANTPQKGPQGGHLLKQGAIAVELLIFERAMPPHFRAYFYENGKIVSPKQAALSVQLTRFDGKKELIRFLPVDNFLQSQEIISEPHSFDVAVRLQWKDKQFSWHYSTYEGRVKIMPELLKAAEIKLSIAQEQTIKTRLKVYGKIVPNRDTLAPIYARYSGIIKSMTKNLGQEVKKDDTLAVIESNESLQEYTIKAPIAGTVVQKYATNGELAQDTKPIYEIANLANVWADFTLYRKDAPLVKPGMQVIVSGDDGNSSAVTTLTYISPLGIEDSQTTLARAILPNENRSWLPGMYVNGAIIIKEKKVPVAVALSAIQQMNGQDVVFVQQGNYFEATPITLGEQDDQWAEVLSGLDAGQHYVSQNSYFLKAEIGKEGASHDH</sequence>
<dbReference type="Proteomes" id="UP000054618">
    <property type="component" value="Unassembled WGS sequence"/>
</dbReference>
<dbReference type="STRING" id="45073.Lqui_2483"/>
<dbReference type="GO" id="GO:0060003">
    <property type="term" value="P:copper ion export"/>
    <property type="evidence" value="ECO:0007669"/>
    <property type="project" value="TreeGrafter"/>
</dbReference>
<evidence type="ECO:0000256" key="1">
    <source>
        <dbReference type="ARBA" id="ARBA00022448"/>
    </source>
</evidence>
<dbReference type="Pfam" id="PF25975">
    <property type="entry name" value="CzcB_C"/>
    <property type="match status" value="1"/>
</dbReference>
<dbReference type="InterPro" id="IPR058792">
    <property type="entry name" value="Beta-barrel_RND_2"/>
</dbReference>
<dbReference type="GO" id="GO:0015679">
    <property type="term" value="P:plasma membrane copper ion transport"/>
    <property type="evidence" value="ECO:0007669"/>
    <property type="project" value="TreeGrafter"/>
</dbReference>
<organism evidence="7 8">
    <name type="scientific">Legionella quinlivanii</name>
    <dbReference type="NCBI Taxonomy" id="45073"/>
    <lineage>
        <taxon>Bacteria</taxon>
        <taxon>Pseudomonadati</taxon>
        <taxon>Pseudomonadota</taxon>
        <taxon>Gammaproteobacteria</taxon>
        <taxon>Legionellales</taxon>
        <taxon>Legionellaceae</taxon>
        <taxon>Legionella</taxon>
    </lineage>
</organism>
<evidence type="ECO:0000313" key="8">
    <source>
        <dbReference type="Proteomes" id="UP000054618"/>
    </source>
</evidence>
<dbReference type="Gene3D" id="2.40.50.100">
    <property type="match status" value="1"/>
</dbReference>
<feature type="domain" description="CusB-like beta-barrel" evidence="3">
    <location>
        <begin position="245"/>
        <end position="316"/>
    </location>
</feature>
<dbReference type="OrthoDB" id="9768185at2"/>
<feature type="domain" description="CzcB-like barrel-sandwich hybrid" evidence="5">
    <location>
        <begin position="171"/>
        <end position="242"/>
    </location>
</feature>
<gene>
    <name evidence="7" type="primary">helB</name>
    <name evidence="7" type="ORF">Lqui_2483</name>
</gene>